<accession>A0A100XCB0</accession>
<protein>
    <recommendedName>
        <fullName evidence="1">SnoaL-like domain-containing protein</fullName>
    </recommendedName>
</protein>
<dbReference type="OMA" id="RRDWSLF"/>
<reference evidence="2 3" key="1">
    <citation type="journal article" date="2016" name="Genome Announc.">
        <title>Draft Genome Sequences of Five Rapidly Growing Mycobacterium Species, M. thermoresistibile, M. fortuitum subsp. acetamidolyticum, M. canariasense, M. brisbanense, and M. novocastrense.</title>
        <authorList>
            <person name="Katahira K."/>
            <person name="Ogura Y."/>
            <person name="Gotoh Y."/>
            <person name="Hayashi T."/>
        </authorList>
    </citation>
    <scope>NUCLEOTIDE SEQUENCE [LARGE SCALE GENOMIC DNA]</scope>
    <source>
        <strain evidence="2 3">JCM6362</strain>
    </source>
</reference>
<proteinExistence type="predicted"/>
<dbReference type="AlphaFoldDB" id="A0A100XCB0"/>
<reference evidence="3" key="2">
    <citation type="submission" date="2016-02" db="EMBL/GenBank/DDBJ databases">
        <title>Draft genome sequence of five rapidly growing Mycobacterium species.</title>
        <authorList>
            <person name="Katahira K."/>
            <person name="Gotou Y."/>
            <person name="Iida K."/>
            <person name="Ogura Y."/>
            <person name="Hayashi T."/>
        </authorList>
    </citation>
    <scope>NUCLEOTIDE SEQUENCE [LARGE SCALE GENOMIC DNA]</scope>
    <source>
        <strain evidence="3">JCM6362</strain>
    </source>
</reference>
<gene>
    <name evidence="2" type="ORF">RMCT_0955</name>
</gene>
<dbReference type="Pfam" id="PF13577">
    <property type="entry name" value="SnoaL_4"/>
    <property type="match status" value="1"/>
</dbReference>
<name>A0A100XCB0_MYCTH</name>
<dbReference type="STRING" id="1797.RMCT_0955"/>
<evidence type="ECO:0000313" key="2">
    <source>
        <dbReference type="EMBL" id="GAT13984.1"/>
    </source>
</evidence>
<dbReference type="InterPro" id="IPR032710">
    <property type="entry name" value="NTF2-like_dom_sf"/>
</dbReference>
<evidence type="ECO:0000259" key="1">
    <source>
        <dbReference type="Pfam" id="PF13577"/>
    </source>
</evidence>
<feature type="domain" description="SnoaL-like" evidence="1">
    <location>
        <begin position="6"/>
        <end position="127"/>
    </location>
</feature>
<organism evidence="2 3">
    <name type="scientific">Mycolicibacterium thermoresistibile</name>
    <name type="common">Mycobacterium thermoresistibile</name>
    <dbReference type="NCBI Taxonomy" id="1797"/>
    <lineage>
        <taxon>Bacteria</taxon>
        <taxon>Bacillati</taxon>
        <taxon>Actinomycetota</taxon>
        <taxon>Actinomycetes</taxon>
        <taxon>Mycobacteriales</taxon>
        <taxon>Mycobacteriaceae</taxon>
        <taxon>Mycolicibacterium</taxon>
    </lineage>
</organism>
<dbReference type="Proteomes" id="UP000069654">
    <property type="component" value="Unassembled WGS sequence"/>
</dbReference>
<sequence>MRQVDSDRAQIADVLIRYATGIDQKDWTLFRSCWTDRIDVDYHQLGTFTDPDAFTEVMAQVHGPMGPTYHRMGNVVIDVDGDRATARSYVHAVLMLRPDDGENWIDAVGHYDDELVRTGDGWRIRRRVSTTARLLTGGDLAAQLRAQ</sequence>
<dbReference type="SUPFAM" id="SSF54427">
    <property type="entry name" value="NTF2-like"/>
    <property type="match status" value="1"/>
</dbReference>
<dbReference type="EMBL" id="BCTB01000004">
    <property type="protein sequence ID" value="GAT13984.1"/>
    <property type="molecule type" value="Genomic_DNA"/>
</dbReference>
<dbReference type="Gene3D" id="3.10.450.50">
    <property type="match status" value="1"/>
</dbReference>
<dbReference type="InterPro" id="IPR037401">
    <property type="entry name" value="SnoaL-like"/>
</dbReference>
<comment type="caution">
    <text evidence="2">The sequence shown here is derived from an EMBL/GenBank/DDBJ whole genome shotgun (WGS) entry which is preliminary data.</text>
</comment>
<evidence type="ECO:0000313" key="3">
    <source>
        <dbReference type="Proteomes" id="UP000069654"/>
    </source>
</evidence>